<evidence type="ECO:0000313" key="3">
    <source>
        <dbReference type="Proteomes" id="UP000295703"/>
    </source>
</evidence>
<proteinExistence type="predicted"/>
<gene>
    <name evidence="2" type="ORF">CTRI78_v011290</name>
</gene>
<organism evidence="2 3">
    <name type="scientific">Colletotrichum trifolii</name>
    <dbReference type="NCBI Taxonomy" id="5466"/>
    <lineage>
        <taxon>Eukaryota</taxon>
        <taxon>Fungi</taxon>
        <taxon>Dikarya</taxon>
        <taxon>Ascomycota</taxon>
        <taxon>Pezizomycotina</taxon>
        <taxon>Sordariomycetes</taxon>
        <taxon>Hypocreomycetidae</taxon>
        <taxon>Glomerellales</taxon>
        <taxon>Glomerellaceae</taxon>
        <taxon>Colletotrichum</taxon>
        <taxon>Colletotrichum orbiculare species complex</taxon>
    </lineage>
</organism>
<feature type="region of interest" description="Disordered" evidence="1">
    <location>
        <begin position="40"/>
        <end position="101"/>
    </location>
</feature>
<dbReference type="AlphaFoldDB" id="A0A4R8QLM1"/>
<dbReference type="STRING" id="5466.A0A4R8QLM1"/>
<accession>A0A4R8QLM1</accession>
<feature type="compositionally biased region" description="Basic residues" evidence="1">
    <location>
        <begin position="70"/>
        <end position="82"/>
    </location>
</feature>
<protein>
    <submittedName>
        <fullName evidence="2">Uncharacterized protein</fullName>
    </submittedName>
</protein>
<comment type="caution">
    <text evidence="2">The sequence shown here is derived from an EMBL/GenBank/DDBJ whole genome shotgun (WGS) entry which is preliminary data.</text>
</comment>
<dbReference type="EMBL" id="RYZW01000264">
    <property type="protein sequence ID" value="TDZ36475.1"/>
    <property type="molecule type" value="Genomic_DNA"/>
</dbReference>
<name>A0A4R8QLM1_COLTR</name>
<keyword evidence="3" id="KW-1185">Reference proteome</keyword>
<reference evidence="2 3" key="1">
    <citation type="submission" date="2018-12" db="EMBL/GenBank/DDBJ databases">
        <title>Genome sequence and assembly of Colletotrichum trifolii.</title>
        <authorList>
            <person name="Gan P."/>
            <person name="Shirasu K."/>
        </authorList>
    </citation>
    <scope>NUCLEOTIDE SEQUENCE [LARGE SCALE GENOMIC DNA]</scope>
    <source>
        <strain evidence="2 3">543-2</strain>
    </source>
</reference>
<sequence length="167" mass="19542">MSRTRVQLVPFDADSPDHAARMAIYPLDPDGKSRLAKHISHFPKEREPLNDTASSVRPRHRENANPHPLPPRRPHLPRRGQRCHQAPQPPHPLGQPLLDQEPLTSRNAKLGKTHEKQLTRREQMSTQEWYARRGYRLVWSEKNFYPDFDRDGRPLGRTTVFMRRDLA</sequence>
<evidence type="ECO:0000256" key="1">
    <source>
        <dbReference type="SAM" id="MobiDB-lite"/>
    </source>
</evidence>
<dbReference type="Proteomes" id="UP000295703">
    <property type="component" value="Unassembled WGS sequence"/>
</dbReference>
<evidence type="ECO:0000313" key="2">
    <source>
        <dbReference type="EMBL" id="TDZ36475.1"/>
    </source>
</evidence>